<name>A0A498LD40_LABRO</name>
<proteinExistence type="predicted"/>
<keyword evidence="1" id="KW-0812">Transmembrane</keyword>
<keyword evidence="1" id="KW-1133">Transmembrane helix</keyword>
<dbReference type="EMBL" id="QBIY01013377">
    <property type="protein sequence ID" value="RXN06168.1"/>
    <property type="molecule type" value="Genomic_DNA"/>
</dbReference>
<evidence type="ECO:0000256" key="1">
    <source>
        <dbReference type="SAM" id="Phobius"/>
    </source>
</evidence>
<keyword evidence="1" id="KW-0472">Membrane</keyword>
<keyword evidence="3" id="KW-1185">Reference proteome</keyword>
<comment type="caution">
    <text evidence="2">The sequence shown here is derived from an EMBL/GenBank/DDBJ whole genome shotgun (WGS) entry which is preliminary data.</text>
</comment>
<protein>
    <submittedName>
        <fullName evidence="2">Uncharacterized protein</fullName>
    </submittedName>
</protein>
<dbReference type="AlphaFoldDB" id="A0A498LD40"/>
<reference evidence="2 3" key="1">
    <citation type="submission" date="2018-03" db="EMBL/GenBank/DDBJ databases">
        <title>Draft genome sequence of Rohu Carp (Labeo rohita).</title>
        <authorList>
            <person name="Das P."/>
            <person name="Kushwaha B."/>
            <person name="Joshi C.G."/>
            <person name="Kumar D."/>
            <person name="Nagpure N.S."/>
            <person name="Sahoo L."/>
            <person name="Das S.P."/>
            <person name="Bit A."/>
            <person name="Patnaik S."/>
            <person name="Meher P.K."/>
            <person name="Jayasankar P."/>
            <person name="Koringa P.G."/>
            <person name="Patel N.V."/>
            <person name="Hinsu A.T."/>
            <person name="Kumar R."/>
            <person name="Pandey M."/>
            <person name="Agarwal S."/>
            <person name="Srivastava S."/>
            <person name="Singh M."/>
            <person name="Iquebal M.A."/>
            <person name="Jaiswal S."/>
            <person name="Angadi U.B."/>
            <person name="Kumar N."/>
            <person name="Raza M."/>
            <person name="Shah T.M."/>
            <person name="Rai A."/>
            <person name="Jena J.K."/>
        </authorList>
    </citation>
    <scope>NUCLEOTIDE SEQUENCE [LARGE SCALE GENOMIC DNA]</scope>
    <source>
        <strain evidence="2">DASCIFA01</strain>
        <tissue evidence="2">Testis</tissue>
    </source>
</reference>
<evidence type="ECO:0000313" key="2">
    <source>
        <dbReference type="EMBL" id="RXN06168.1"/>
    </source>
</evidence>
<organism evidence="2 3">
    <name type="scientific">Labeo rohita</name>
    <name type="common">Indian major carp</name>
    <name type="synonym">Cyprinus rohita</name>
    <dbReference type="NCBI Taxonomy" id="84645"/>
    <lineage>
        <taxon>Eukaryota</taxon>
        <taxon>Metazoa</taxon>
        <taxon>Chordata</taxon>
        <taxon>Craniata</taxon>
        <taxon>Vertebrata</taxon>
        <taxon>Euteleostomi</taxon>
        <taxon>Actinopterygii</taxon>
        <taxon>Neopterygii</taxon>
        <taxon>Teleostei</taxon>
        <taxon>Ostariophysi</taxon>
        <taxon>Cypriniformes</taxon>
        <taxon>Cyprinidae</taxon>
        <taxon>Labeoninae</taxon>
        <taxon>Labeonini</taxon>
        <taxon>Labeo</taxon>
    </lineage>
</organism>
<sequence length="130" mass="14601">MSIAAFLNEVPGWFLWTGVFFPVTALLLLLIALLSWKLREKILACEQRLSCDISNPKTTQSPTVDTSGGKRISFSSRPSSALRSSFNLSEELIVFWGEGHSGDVTALTWPLQHFLSALHLFIMRSWKKDC</sequence>
<evidence type="ECO:0000313" key="3">
    <source>
        <dbReference type="Proteomes" id="UP000290572"/>
    </source>
</evidence>
<accession>A0A498LD40</accession>
<dbReference type="Proteomes" id="UP000290572">
    <property type="component" value="Unassembled WGS sequence"/>
</dbReference>
<feature type="transmembrane region" description="Helical" evidence="1">
    <location>
        <begin position="13"/>
        <end position="34"/>
    </location>
</feature>
<gene>
    <name evidence="2" type="ORF">ROHU_012446</name>
</gene>